<keyword evidence="3" id="KW-1185">Reference proteome</keyword>
<evidence type="ECO:0000313" key="3">
    <source>
        <dbReference type="Proteomes" id="UP001152759"/>
    </source>
</evidence>
<feature type="signal peptide" evidence="1">
    <location>
        <begin position="1"/>
        <end position="17"/>
    </location>
</feature>
<dbReference type="EMBL" id="OU963862">
    <property type="protein sequence ID" value="CAH0381954.1"/>
    <property type="molecule type" value="Genomic_DNA"/>
</dbReference>
<reference evidence="2" key="1">
    <citation type="submission" date="2021-12" db="EMBL/GenBank/DDBJ databases">
        <authorList>
            <person name="King R."/>
        </authorList>
    </citation>
    <scope>NUCLEOTIDE SEQUENCE</scope>
</reference>
<sequence length="319" mass="31737">MFLKCLIFLAVCNAALSHKLASKCNSKLLAGHGKLGGHGLGHLGLKGHRLGGHKIHSVKPSCGGCGACVECGFGGHEAIVAPCDVEVIGHGGHGHDGCIGGHLGLGHGGLKEHVQDECLGGHLGHGGLKGHVLEDNFGHSHGHGGVVGVKPPVVIVEQEASGCGCLVEAAPVTVHQEACEPKYVGNSKPVRLVHHAQPFLIQSHEKPLIIDHYKKAIVTNHNPQPVIVDHLVEPSVSIGAGTGSGFGSGSGSGFGSGSGLGGGLGGCGPQGSGALVVVPQQGLGVGCGCGQLGCIKSTQGCSCAVCGQPGCSGCGKNCR</sequence>
<protein>
    <submittedName>
        <fullName evidence="2">Uncharacterized protein</fullName>
    </submittedName>
</protein>
<organism evidence="2 3">
    <name type="scientific">Bemisia tabaci</name>
    <name type="common">Sweetpotato whitefly</name>
    <name type="synonym">Aleurodes tabaci</name>
    <dbReference type="NCBI Taxonomy" id="7038"/>
    <lineage>
        <taxon>Eukaryota</taxon>
        <taxon>Metazoa</taxon>
        <taxon>Ecdysozoa</taxon>
        <taxon>Arthropoda</taxon>
        <taxon>Hexapoda</taxon>
        <taxon>Insecta</taxon>
        <taxon>Pterygota</taxon>
        <taxon>Neoptera</taxon>
        <taxon>Paraneoptera</taxon>
        <taxon>Hemiptera</taxon>
        <taxon>Sternorrhyncha</taxon>
        <taxon>Aleyrodoidea</taxon>
        <taxon>Aleyrodidae</taxon>
        <taxon>Aleyrodinae</taxon>
        <taxon>Bemisia</taxon>
    </lineage>
</organism>
<accession>A0A9P0A295</accession>
<gene>
    <name evidence="2" type="ORF">BEMITA_LOCUS1555</name>
</gene>
<evidence type="ECO:0000313" key="2">
    <source>
        <dbReference type="EMBL" id="CAH0381954.1"/>
    </source>
</evidence>
<keyword evidence="1" id="KW-0732">Signal</keyword>
<dbReference type="AlphaFoldDB" id="A0A9P0A295"/>
<dbReference type="Proteomes" id="UP001152759">
    <property type="component" value="Chromosome 1"/>
</dbReference>
<evidence type="ECO:0000256" key="1">
    <source>
        <dbReference type="SAM" id="SignalP"/>
    </source>
</evidence>
<proteinExistence type="predicted"/>
<name>A0A9P0A295_BEMTA</name>
<feature type="chain" id="PRO_5040236992" evidence="1">
    <location>
        <begin position="18"/>
        <end position="319"/>
    </location>
</feature>